<feature type="non-terminal residue" evidence="1">
    <location>
        <position position="1"/>
    </location>
</feature>
<gene>
    <name evidence="1" type="ORF">HAX54_034508</name>
</gene>
<evidence type="ECO:0000313" key="2">
    <source>
        <dbReference type="Proteomes" id="UP000823775"/>
    </source>
</evidence>
<evidence type="ECO:0000313" key="1">
    <source>
        <dbReference type="EMBL" id="MCD9645515.1"/>
    </source>
</evidence>
<accession>A0ABS8VE20</accession>
<proteinExistence type="predicted"/>
<name>A0ABS8VE20_DATST</name>
<reference evidence="1 2" key="1">
    <citation type="journal article" date="2021" name="BMC Genomics">
        <title>Datura genome reveals duplications of psychoactive alkaloid biosynthetic genes and high mutation rate following tissue culture.</title>
        <authorList>
            <person name="Rajewski A."/>
            <person name="Carter-House D."/>
            <person name="Stajich J."/>
            <person name="Litt A."/>
        </authorList>
    </citation>
    <scope>NUCLEOTIDE SEQUENCE [LARGE SCALE GENOMIC DNA]</scope>
    <source>
        <strain evidence="1">AR-01</strain>
    </source>
</reference>
<sequence length="54" mass="6303">HYQAPGSCWRFEDNNRRNADVALFTPSFLPSTGNSVVLRRLPHVSLVLHRYYPF</sequence>
<comment type="caution">
    <text evidence="1">The sequence shown here is derived from an EMBL/GenBank/DDBJ whole genome shotgun (WGS) entry which is preliminary data.</text>
</comment>
<keyword evidence="2" id="KW-1185">Reference proteome</keyword>
<protein>
    <submittedName>
        <fullName evidence="1">Uncharacterized protein</fullName>
    </submittedName>
</protein>
<dbReference type="EMBL" id="JACEIK010004457">
    <property type="protein sequence ID" value="MCD9645515.1"/>
    <property type="molecule type" value="Genomic_DNA"/>
</dbReference>
<dbReference type="Proteomes" id="UP000823775">
    <property type="component" value="Unassembled WGS sequence"/>
</dbReference>
<organism evidence="1 2">
    <name type="scientific">Datura stramonium</name>
    <name type="common">Jimsonweed</name>
    <name type="synonym">Common thornapple</name>
    <dbReference type="NCBI Taxonomy" id="4076"/>
    <lineage>
        <taxon>Eukaryota</taxon>
        <taxon>Viridiplantae</taxon>
        <taxon>Streptophyta</taxon>
        <taxon>Embryophyta</taxon>
        <taxon>Tracheophyta</taxon>
        <taxon>Spermatophyta</taxon>
        <taxon>Magnoliopsida</taxon>
        <taxon>eudicotyledons</taxon>
        <taxon>Gunneridae</taxon>
        <taxon>Pentapetalae</taxon>
        <taxon>asterids</taxon>
        <taxon>lamiids</taxon>
        <taxon>Solanales</taxon>
        <taxon>Solanaceae</taxon>
        <taxon>Solanoideae</taxon>
        <taxon>Datureae</taxon>
        <taxon>Datura</taxon>
    </lineage>
</organism>